<dbReference type="OrthoDB" id="6615959at2759"/>
<evidence type="ECO:0000259" key="1">
    <source>
        <dbReference type="SMART" id="SM00597"/>
    </source>
</evidence>
<dbReference type="SUPFAM" id="SSF53098">
    <property type="entry name" value="Ribonuclease H-like"/>
    <property type="match status" value="1"/>
</dbReference>
<dbReference type="InterPro" id="IPR012337">
    <property type="entry name" value="RNaseH-like_sf"/>
</dbReference>
<dbReference type="PANTHER" id="PTHR45749:SF23">
    <property type="entry name" value="ZINC FINGER MYM-TYPE PROTEIN 1-LIKE"/>
    <property type="match status" value="1"/>
</dbReference>
<dbReference type="Pfam" id="PF05699">
    <property type="entry name" value="Dimer_Tnp_hAT"/>
    <property type="match status" value="1"/>
</dbReference>
<dbReference type="Pfam" id="PF14291">
    <property type="entry name" value="DUF4371"/>
    <property type="match status" value="1"/>
</dbReference>
<comment type="caution">
    <text evidence="2">The sequence shown here is derived from an EMBL/GenBank/DDBJ whole genome shotgun (WGS) entry which is preliminary data.</text>
</comment>
<sequence length="725" mass="84509">DWNISEFTIDYVCKNGYSQNLDSNFSRSKRLYQTVRRGSFRNVHRYLNKSYFETTLINGEKCKRSYLVYSESKGAVFCVPCYLFQNSSEFSRNGFSDWKRPNSINKHENSLSHKTCVIKMKNRSSELNRVDKTLPYQVETEKEYWKNVLIRVCAVVKSLSSRGLPFRGDNEQFGSLHNGNFMMCLELIAEFYPFLAKHISNHGNHGKGHTNYLSHFTYEQFIKLMAVKVQNKVVEEIIRARYFSISIDSTPDIGHIDQLSFIFRYVNSDGLPVERFLCFLENVGHKSQNMADAVFSILKKYNLDISYLRGQSYDNAKNMSGVYSGLQARIREVAPLADFIPCSAHSLNLIGSYAASCCKEANSFFCFIQNVYTFFSASTHRWDLLKVNLTLKNLSETRWSARYDACKALIDNWGIVKRTLVDISNNLNEKSITCNEARGLLHAMNRLETTFMLLFWGDLLQRFNAISKLLQSVNIDICTVCEHYNSLIKYISNLRNDEMFLQYQEKALTKCDVNVYETTSKRKRKRNKKNDEIVDLEEVDLPSDVEFKVNTYYVICDSIINELTTRKLAYDNVITKYRFFLKLEIMKISEVYVSAENLYLMYKSDLDETFINECIHFQSHLQNIKYYPKSIIDMSTMMKKHELEDIFPYVSIALRMFLCTPATNCTTERSFSTLRRIKTYLRSNISTDRLNALAILNIESQLTHQINYSDIIEDFANNQARKKIH</sequence>
<evidence type="ECO:0000313" key="2">
    <source>
        <dbReference type="EMBL" id="KAF0755269.1"/>
    </source>
</evidence>
<dbReference type="GO" id="GO:0046983">
    <property type="term" value="F:protein dimerization activity"/>
    <property type="evidence" value="ECO:0007669"/>
    <property type="project" value="InterPro"/>
</dbReference>
<gene>
    <name evidence="2" type="ORF">FWK35_00026192</name>
</gene>
<dbReference type="PANTHER" id="PTHR45749">
    <property type="match status" value="1"/>
</dbReference>
<dbReference type="SMART" id="SM00597">
    <property type="entry name" value="ZnF_TTF"/>
    <property type="match status" value="1"/>
</dbReference>
<feature type="non-terminal residue" evidence="2">
    <location>
        <position position="725"/>
    </location>
</feature>
<dbReference type="InterPro" id="IPR008906">
    <property type="entry name" value="HATC_C_dom"/>
</dbReference>
<reference evidence="2 3" key="1">
    <citation type="submission" date="2019-08" db="EMBL/GenBank/DDBJ databases">
        <title>Whole genome of Aphis craccivora.</title>
        <authorList>
            <person name="Voronova N.V."/>
            <person name="Shulinski R.S."/>
            <person name="Bandarenka Y.V."/>
            <person name="Zhorov D.G."/>
            <person name="Warner D."/>
        </authorList>
    </citation>
    <scope>NUCLEOTIDE SEQUENCE [LARGE SCALE GENOMIC DNA]</scope>
    <source>
        <strain evidence="2">180601</strain>
        <tissue evidence="2">Whole Body</tissue>
    </source>
</reference>
<dbReference type="EMBL" id="VUJU01004195">
    <property type="protein sequence ID" value="KAF0755269.1"/>
    <property type="molecule type" value="Genomic_DNA"/>
</dbReference>
<organism evidence="2 3">
    <name type="scientific">Aphis craccivora</name>
    <name type="common">Cowpea aphid</name>
    <dbReference type="NCBI Taxonomy" id="307492"/>
    <lineage>
        <taxon>Eukaryota</taxon>
        <taxon>Metazoa</taxon>
        <taxon>Ecdysozoa</taxon>
        <taxon>Arthropoda</taxon>
        <taxon>Hexapoda</taxon>
        <taxon>Insecta</taxon>
        <taxon>Pterygota</taxon>
        <taxon>Neoptera</taxon>
        <taxon>Paraneoptera</taxon>
        <taxon>Hemiptera</taxon>
        <taxon>Sternorrhyncha</taxon>
        <taxon>Aphidomorpha</taxon>
        <taxon>Aphidoidea</taxon>
        <taxon>Aphididae</taxon>
        <taxon>Aphidini</taxon>
        <taxon>Aphis</taxon>
        <taxon>Aphis</taxon>
    </lineage>
</organism>
<protein>
    <submittedName>
        <fullName evidence="2">Zinc finger MYM-type protein 1-like</fullName>
    </submittedName>
</protein>
<name>A0A6G0YGI4_APHCR</name>
<dbReference type="Proteomes" id="UP000478052">
    <property type="component" value="Unassembled WGS sequence"/>
</dbReference>
<dbReference type="AlphaFoldDB" id="A0A6G0YGI4"/>
<proteinExistence type="predicted"/>
<feature type="non-terminal residue" evidence="2">
    <location>
        <position position="1"/>
    </location>
</feature>
<dbReference type="InterPro" id="IPR006580">
    <property type="entry name" value="Znf_TTF"/>
</dbReference>
<evidence type="ECO:0000313" key="3">
    <source>
        <dbReference type="Proteomes" id="UP000478052"/>
    </source>
</evidence>
<feature type="domain" description="TTF-type" evidence="1">
    <location>
        <begin position="58"/>
        <end position="132"/>
    </location>
</feature>
<dbReference type="InterPro" id="IPR025398">
    <property type="entry name" value="DUF4371"/>
</dbReference>
<accession>A0A6G0YGI4</accession>
<keyword evidence="3" id="KW-1185">Reference proteome</keyword>